<proteinExistence type="predicted"/>
<keyword evidence="1" id="KW-1133">Transmembrane helix</keyword>
<dbReference type="AlphaFoldDB" id="A0A4P7C2N1"/>
<dbReference type="KEGG" id="nwr:E3U44_16575"/>
<keyword evidence="3" id="KW-1185">Reference proteome</keyword>
<gene>
    <name evidence="2" type="ORF">E3U44_16575</name>
</gene>
<name>A0A4P7C2N1_9GAMM</name>
<dbReference type="EMBL" id="CP038033">
    <property type="protein sequence ID" value="QBQ55947.1"/>
    <property type="molecule type" value="Genomic_DNA"/>
</dbReference>
<reference evidence="2 3" key="1">
    <citation type="submission" date="2019-03" db="EMBL/GenBank/DDBJ databases">
        <title>The genome sequence of Nitrosococcus wardiae strain D1FHST reveals the archetypal metabolic capacity of ammonia-oxidizing Gammaproteobacteria.</title>
        <authorList>
            <person name="Wang L."/>
            <person name="Lim C.K."/>
            <person name="Hanson T.E."/>
            <person name="Dang H."/>
            <person name="Klotz M.G."/>
        </authorList>
    </citation>
    <scope>NUCLEOTIDE SEQUENCE [LARGE SCALE GENOMIC DNA]</scope>
    <source>
        <strain evidence="2 3">D1FHS</strain>
    </source>
</reference>
<feature type="transmembrane region" description="Helical" evidence="1">
    <location>
        <begin position="18"/>
        <end position="36"/>
    </location>
</feature>
<evidence type="ECO:0000313" key="2">
    <source>
        <dbReference type="EMBL" id="QBQ55947.1"/>
    </source>
</evidence>
<dbReference type="Proteomes" id="UP000294325">
    <property type="component" value="Chromosome"/>
</dbReference>
<keyword evidence="1" id="KW-0472">Membrane</keyword>
<evidence type="ECO:0000256" key="1">
    <source>
        <dbReference type="SAM" id="Phobius"/>
    </source>
</evidence>
<accession>A0A4P7C2N1</accession>
<protein>
    <submittedName>
        <fullName evidence="2">Uncharacterized protein</fullName>
    </submittedName>
</protein>
<sequence length="79" mass="8857">MKDPLFLASSLYLKSPQLIMALMLMMAFCLLVYATLEHRIREQLQTQGDTFPHQMGQPISPIPLRAGCSSISPVFICLC</sequence>
<organism evidence="2 3">
    <name type="scientific">Nitrosococcus wardiae</name>
    <dbReference type="NCBI Taxonomy" id="1814290"/>
    <lineage>
        <taxon>Bacteria</taxon>
        <taxon>Pseudomonadati</taxon>
        <taxon>Pseudomonadota</taxon>
        <taxon>Gammaproteobacteria</taxon>
        <taxon>Chromatiales</taxon>
        <taxon>Chromatiaceae</taxon>
        <taxon>Nitrosococcus</taxon>
    </lineage>
</organism>
<evidence type="ECO:0000313" key="3">
    <source>
        <dbReference type="Proteomes" id="UP000294325"/>
    </source>
</evidence>
<keyword evidence="1" id="KW-0812">Transmembrane</keyword>